<reference evidence="1 2" key="1">
    <citation type="submission" date="2017-12" db="EMBL/GenBank/DDBJ databases">
        <title>Hemimetabolous genomes reveal molecular basis of termite eusociality.</title>
        <authorList>
            <person name="Harrison M.C."/>
            <person name="Jongepier E."/>
            <person name="Robertson H.M."/>
            <person name="Arning N."/>
            <person name="Bitard-Feildel T."/>
            <person name="Chao H."/>
            <person name="Childers C.P."/>
            <person name="Dinh H."/>
            <person name="Doddapaneni H."/>
            <person name="Dugan S."/>
            <person name="Gowin J."/>
            <person name="Greiner C."/>
            <person name="Han Y."/>
            <person name="Hu H."/>
            <person name="Hughes D.S.T."/>
            <person name="Huylmans A.-K."/>
            <person name="Kemena C."/>
            <person name="Kremer L.P.M."/>
            <person name="Lee S.L."/>
            <person name="Lopez-Ezquerra A."/>
            <person name="Mallet L."/>
            <person name="Monroy-Kuhn J.M."/>
            <person name="Moser A."/>
            <person name="Murali S.C."/>
            <person name="Muzny D.M."/>
            <person name="Otani S."/>
            <person name="Piulachs M.-D."/>
            <person name="Poelchau M."/>
            <person name="Qu J."/>
            <person name="Schaub F."/>
            <person name="Wada-Katsumata A."/>
            <person name="Worley K.C."/>
            <person name="Xie Q."/>
            <person name="Ylla G."/>
            <person name="Poulsen M."/>
            <person name="Gibbs R.A."/>
            <person name="Schal C."/>
            <person name="Richards S."/>
            <person name="Belles X."/>
            <person name="Korb J."/>
            <person name="Bornberg-Bauer E."/>
        </authorList>
    </citation>
    <scope>NUCLEOTIDE SEQUENCE [LARGE SCALE GENOMIC DNA]</scope>
    <source>
        <tissue evidence="1">Whole body</tissue>
    </source>
</reference>
<keyword evidence="2" id="KW-1185">Reference proteome</keyword>
<gene>
    <name evidence="1" type="ORF">B7P43_G09438</name>
</gene>
<protein>
    <recommendedName>
        <fullName evidence="3">Endonuclease/exonuclease/phosphatase domain-containing protein</fullName>
    </recommendedName>
</protein>
<comment type="caution">
    <text evidence="1">The sequence shown here is derived from an EMBL/GenBank/DDBJ whole genome shotgun (WGS) entry which is preliminary data.</text>
</comment>
<dbReference type="Proteomes" id="UP000235965">
    <property type="component" value="Unassembled WGS sequence"/>
</dbReference>
<evidence type="ECO:0000313" key="2">
    <source>
        <dbReference type="Proteomes" id="UP000235965"/>
    </source>
</evidence>
<name>A0A2J7R4S4_9NEOP</name>
<proteinExistence type="predicted"/>
<dbReference type="InParanoid" id="A0A2J7R4S4"/>
<sequence>GNENHELGKISLGDFNAKVGREDIFKPTIGNESLHEISNDNGVRVVNFVTLKNLIAKSTMLPYRNIHKFTWTPPDGKTYSQFNHILIDIRRHSSVLDVRLFRAIDCDADLYLVVEIFRKTGSE</sequence>
<organism evidence="1 2">
    <name type="scientific">Cryptotermes secundus</name>
    <dbReference type="NCBI Taxonomy" id="105785"/>
    <lineage>
        <taxon>Eukaryota</taxon>
        <taxon>Metazoa</taxon>
        <taxon>Ecdysozoa</taxon>
        <taxon>Arthropoda</taxon>
        <taxon>Hexapoda</taxon>
        <taxon>Insecta</taxon>
        <taxon>Pterygota</taxon>
        <taxon>Neoptera</taxon>
        <taxon>Polyneoptera</taxon>
        <taxon>Dictyoptera</taxon>
        <taxon>Blattodea</taxon>
        <taxon>Blattoidea</taxon>
        <taxon>Termitoidae</taxon>
        <taxon>Kalotermitidae</taxon>
        <taxon>Cryptotermitinae</taxon>
        <taxon>Cryptotermes</taxon>
    </lineage>
</organism>
<evidence type="ECO:0008006" key="3">
    <source>
        <dbReference type="Google" id="ProtNLM"/>
    </source>
</evidence>
<evidence type="ECO:0000313" key="1">
    <source>
        <dbReference type="EMBL" id="PNF35831.1"/>
    </source>
</evidence>
<feature type="non-terminal residue" evidence="1">
    <location>
        <position position="1"/>
    </location>
</feature>
<accession>A0A2J7R4S4</accession>
<dbReference type="EMBL" id="NEVH01007402">
    <property type="protein sequence ID" value="PNF35831.1"/>
    <property type="molecule type" value="Genomic_DNA"/>
</dbReference>
<dbReference type="AlphaFoldDB" id="A0A2J7R4S4"/>